<keyword evidence="3 6" id="KW-0032">Aminotransferase</keyword>
<dbReference type="PANTHER" id="PTHR46383:SF1">
    <property type="entry name" value="ASPARTATE AMINOTRANSFERASE"/>
    <property type="match status" value="1"/>
</dbReference>
<keyword evidence="4 6" id="KW-0808">Transferase</keyword>
<dbReference type="InterPro" id="IPR015422">
    <property type="entry name" value="PyrdxlP-dep_Trfase_small"/>
</dbReference>
<dbReference type="EMBL" id="CP141614">
    <property type="protein sequence ID" value="WRP14034.1"/>
    <property type="molecule type" value="Genomic_DNA"/>
</dbReference>
<dbReference type="EC" id="2.6.1.-" evidence="6"/>
<comment type="cofactor">
    <cofactor evidence="1 6">
        <name>pyridoxal 5'-phosphate</name>
        <dbReference type="ChEBI" id="CHEBI:597326"/>
    </cofactor>
</comment>
<evidence type="ECO:0000256" key="4">
    <source>
        <dbReference type="ARBA" id="ARBA00022679"/>
    </source>
</evidence>
<dbReference type="GO" id="GO:0008483">
    <property type="term" value="F:transaminase activity"/>
    <property type="evidence" value="ECO:0007669"/>
    <property type="project" value="UniProtKB-KW"/>
</dbReference>
<feature type="domain" description="Aminotransferase class I/classII large" evidence="7">
    <location>
        <begin position="32"/>
        <end position="386"/>
    </location>
</feature>
<dbReference type="InterPro" id="IPR004838">
    <property type="entry name" value="NHTrfase_class1_PyrdxlP-BS"/>
</dbReference>
<dbReference type="InterPro" id="IPR015424">
    <property type="entry name" value="PyrdxlP-dep_Trfase"/>
</dbReference>
<dbReference type="Gene3D" id="3.90.1150.10">
    <property type="entry name" value="Aspartate Aminotransferase, domain 1"/>
    <property type="match status" value="1"/>
</dbReference>
<gene>
    <name evidence="8" type="ORF">VLY81_11465</name>
</gene>
<sequence length="400" mass="43462">MPARATRMDAVGTETAFEVLAQVKRLGATGRKVYNFAIGEPDFDTPDSIKQAGIAAIRENHTHYSPSAGIAPLREAIARHAGRLRGLSLSPDEVVVTPGAKPIIYYTLLACVDPGDEVIYPNPGFPIYESAIRLAGAVPVPVYLREERGFAFDPAELAERITDRTRLVILNSPHNPTGGVLGADVLSEVARLAIEHDLWVLSDEIYSRIVFDRPFSSIASLPGMRERTVILDGFSKTYAMTGWRLGYGIMPVPIAEAVARLVTNVESCTATFTQMAGVAALEGSQEPVREMVAEFAARRDLVVGLLNEVPGVRVGVPAGAFYVFPNVTEACRRVGAPDARTFASRLLEEAGVAVLARTAFGTPAPDEDQQFVRLSYAASREQLREGILRMRRWVERGGRA</sequence>
<dbReference type="InterPro" id="IPR050596">
    <property type="entry name" value="AspAT/PAT-like"/>
</dbReference>
<evidence type="ECO:0000259" key="7">
    <source>
        <dbReference type="Pfam" id="PF00155"/>
    </source>
</evidence>
<organism evidence="8 9">
    <name type="scientific">Geochorda subterranea</name>
    <dbReference type="NCBI Taxonomy" id="3109564"/>
    <lineage>
        <taxon>Bacteria</taxon>
        <taxon>Bacillati</taxon>
        <taxon>Bacillota</taxon>
        <taxon>Limnochordia</taxon>
        <taxon>Limnochordales</taxon>
        <taxon>Geochordaceae</taxon>
        <taxon>Geochorda</taxon>
    </lineage>
</organism>
<dbReference type="InterPro" id="IPR015421">
    <property type="entry name" value="PyrdxlP-dep_Trfase_major"/>
</dbReference>
<dbReference type="Proteomes" id="UP001333102">
    <property type="component" value="Chromosome"/>
</dbReference>
<evidence type="ECO:0000313" key="8">
    <source>
        <dbReference type="EMBL" id="WRP14034.1"/>
    </source>
</evidence>
<dbReference type="RefSeq" id="WP_324668317.1">
    <property type="nucleotide sequence ID" value="NZ_CP141614.1"/>
</dbReference>
<comment type="similarity">
    <text evidence="2 6">Belongs to the class-I pyridoxal-phosphate-dependent aminotransferase family.</text>
</comment>
<evidence type="ECO:0000256" key="5">
    <source>
        <dbReference type="ARBA" id="ARBA00022898"/>
    </source>
</evidence>
<keyword evidence="5" id="KW-0663">Pyridoxal phosphate</keyword>
<dbReference type="CDD" id="cd00609">
    <property type="entry name" value="AAT_like"/>
    <property type="match status" value="1"/>
</dbReference>
<evidence type="ECO:0000256" key="3">
    <source>
        <dbReference type="ARBA" id="ARBA00022576"/>
    </source>
</evidence>
<evidence type="ECO:0000256" key="1">
    <source>
        <dbReference type="ARBA" id="ARBA00001933"/>
    </source>
</evidence>
<proteinExistence type="inferred from homology"/>
<protein>
    <recommendedName>
        <fullName evidence="6">Aminotransferase</fullName>
        <ecNumber evidence="6">2.6.1.-</ecNumber>
    </recommendedName>
</protein>
<dbReference type="InterPro" id="IPR004839">
    <property type="entry name" value="Aminotransferase_I/II_large"/>
</dbReference>
<dbReference type="PANTHER" id="PTHR46383">
    <property type="entry name" value="ASPARTATE AMINOTRANSFERASE"/>
    <property type="match status" value="1"/>
</dbReference>
<evidence type="ECO:0000256" key="6">
    <source>
        <dbReference type="RuleBase" id="RU000481"/>
    </source>
</evidence>
<reference evidence="9" key="1">
    <citation type="submission" date="2023-12" db="EMBL/GenBank/DDBJ databases">
        <title>Novel isolates from deep terrestrial aquifers shed light on the physiology and ecology of the class Limnochordia.</title>
        <authorList>
            <person name="Karnachuk O.V."/>
            <person name="Lukina A.P."/>
            <person name="Avakyan M.R."/>
            <person name="Kadnikov V."/>
            <person name="Begmatov S."/>
            <person name="Beletsky A.V."/>
            <person name="Mardanov A.V."/>
            <person name="Ravin N.V."/>
        </authorList>
    </citation>
    <scope>NUCLEOTIDE SEQUENCE [LARGE SCALE GENOMIC DNA]</scope>
    <source>
        <strain evidence="9">LN</strain>
    </source>
</reference>
<evidence type="ECO:0000256" key="2">
    <source>
        <dbReference type="ARBA" id="ARBA00007441"/>
    </source>
</evidence>
<keyword evidence="9" id="KW-1185">Reference proteome</keyword>
<dbReference type="Gene3D" id="3.40.640.10">
    <property type="entry name" value="Type I PLP-dependent aspartate aminotransferase-like (Major domain)"/>
    <property type="match status" value="1"/>
</dbReference>
<dbReference type="PROSITE" id="PS00105">
    <property type="entry name" value="AA_TRANSFER_CLASS_1"/>
    <property type="match status" value="1"/>
</dbReference>
<evidence type="ECO:0000313" key="9">
    <source>
        <dbReference type="Proteomes" id="UP001333102"/>
    </source>
</evidence>
<name>A0ABZ1BMH9_9FIRM</name>
<dbReference type="Pfam" id="PF00155">
    <property type="entry name" value="Aminotran_1_2"/>
    <property type="match status" value="1"/>
</dbReference>
<dbReference type="SUPFAM" id="SSF53383">
    <property type="entry name" value="PLP-dependent transferases"/>
    <property type="match status" value="1"/>
</dbReference>
<accession>A0ABZ1BMH9</accession>